<dbReference type="AlphaFoldDB" id="L7JZU8"/>
<sequence>VVREHAELYELVTDFLHEPNQMLAVVASLADQKNMHVVAISINKPIFVNKLISNKK</sequence>
<dbReference type="Proteomes" id="UP000011185">
    <property type="component" value="Unassembled WGS sequence"/>
</dbReference>
<protein>
    <submittedName>
        <fullName evidence="1">Putative transposable element encoded protein</fullName>
    </submittedName>
</protein>
<dbReference type="InParanoid" id="L7JZU8"/>
<accession>L7JZU8</accession>
<reference evidence="1 2" key="1">
    <citation type="journal article" date="2012" name="PLoS Pathog.">
        <title>The genome of the obligate intracellular parasite Trachipleistophora hominis: new insights into microsporidian genome dynamics and reductive evolution.</title>
        <authorList>
            <person name="Heinz E."/>
            <person name="Williams T.A."/>
            <person name="Nakjang S."/>
            <person name="Noel C.J."/>
            <person name="Swan D.C."/>
            <person name="Goldberg A.V."/>
            <person name="Harris S.R."/>
            <person name="Weinmaier T."/>
            <person name="Markert S."/>
            <person name="Becher D."/>
            <person name="Bernhardt J."/>
            <person name="Dagan T."/>
            <person name="Hacker C."/>
            <person name="Lucocq J.M."/>
            <person name="Schweder T."/>
            <person name="Rattei T."/>
            <person name="Hall N."/>
            <person name="Hirt R.P."/>
            <person name="Embley T.M."/>
        </authorList>
    </citation>
    <scope>NUCLEOTIDE SEQUENCE [LARGE SCALE GENOMIC DNA]</scope>
</reference>
<dbReference type="HOGENOM" id="CLU_3020134_0_0_1"/>
<keyword evidence="2" id="KW-1185">Reference proteome</keyword>
<organism evidence="1 2">
    <name type="scientific">Trachipleistophora hominis</name>
    <name type="common">Microsporidian parasite</name>
    <dbReference type="NCBI Taxonomy" id="72359"/>
    <lineage>
        <taxon>Eukaryota</taxon>
        <taxon>Fungi</taxon>
        <taxon>Fungi incertae sedis</taxon>
        <taxon>Microsporidia</taxon>
        <taxon>Pleistophoridae</taxon>
        <taxon>Trachipleistophora</taxon>
    </lineage>
</organism>
<evidence type="ECO:0000313" key="1">
    <source>
        <dbReference type="EMBL" id="ELQ76566.1"/>
    </source>
</evidence>
<dbReference type="VEuPathDB" id="MicrosporidiaDB:THOM_0445"/>
<proteinExistence type="predicted"/>
<name>L7JZU8_TRAHO</name>
<evidence type="ECO:0000313" key="2">
    <source>
        <dbReference type="Proteomes" id="UP000011185"/>
    </source>
</evidence>
<gene>
    <name evidence="1" type="ORF">THOM_0445</name>
</gene>
<feature type="non-terminal residue" evidence="1">
    <location>
        <position position="1"/>
    </location>
</feature>
<dbReference type="EMBL" id="JH993836">
    <property type="protein sequence ID" value="ELQ76566.1"/>
    <property type="molecule type" value="Genomic_DNA"/>
</dbReference>